<dbReference type="Pfam" id="PF04616">
    <property type="entry name" value="Glyco_hydro_43"/>
    <property type="match status" value="1"/>
</dbReference>
<gene>
    <name evidence="9" type="ORF">D2V07_08550</name>
</gene>
<reference evidence="9 10" key="1">
    <citation type="submission" date="2018-08" db="EMBL/GenBank/DDBJ databases">
        <title>Erythrobacter zhengii sp.nov., a bacterium isolated from deep-sea sediment.</title>
        <authorList>
            <person name="Fang C."/>
            <person name="Wu Y.-H."/>
            <person name="Sun C."/>
            <person name="Wang H."/>
            <person name="Cheng H."/>
            <person name="Meng F.-X."/>
            <person name="Wang C.-S."/>
            <person name="Xu X.-W."/>
        </authorList>
    </citation>
    <scope>NUCLEOTIDE SEQUENCE [LARGE SCALE GENOMIC DNA]</scope>
    <source>
        <strain evidence="9 10">V18</strain>
    </source>
</reference>
<comment type="similarity">
    <text evidence="1 6">Belongs to the glycosyl hydrolase 43 family.</text>
</comment>
<dbReference type="SUPFAM" id="SSF49899">
    <property type="entry name" value="Concanavalin A-like lectins/glucanases"/>
    <property type="match status" value="1"/>
</dbReference>
<comment type="caution">
    <text evidence="9">The sequence shown here is derived from an EMBL/GenBank/DDBJ whole genome shotgun (WGS) entry which is preliminary data.</text>
</comment>
<dbReference type="EMBL" id="QXFL01000003">
    <property type="protein sequence ID" value="RIV86732.1"/>
    <property type="molecule type" value="Genomic_DNA"/>
</dbReference>
<evidence type="ECO:0000256" key="4">
    <source>
        <dbReference type="PIRSR" id="PIRSR606710-1"/>
    </source>
</evidence>
<dbReference type="OrthoDB" id="9801455at2"/>
<dbReference type="InterPro" id="IPR013320">
    <property type="entry name" value="ConA-like_dom_sf"/>
</dbReference>
<feature type="signal peptide" evidence="7">
    <location>
        <begin position="1"/>
        <end position="22"/>
    </location>
</feature>
<evidence type="ECO:0000256" key="2">
    <source>
        <dbReference type="ARBA" id="ARBA00022801"/>
    </source>
</evidence>
<dbReference type="CDD" id="cd18617">
    <property type="entry name" value="GH43_XynB-like"/>
    <property type="match status" value="1"/>
</dbReference>
<keyword evidence="10" id="KW-1185">Reference proteome</keyword>
<evidence type="ECO:0000256" key="5">
    <source>
        <dbReference type="PIRSR" id="PIRSR606710-2"/>
    </source>
</evidence>
<keyword evidence="3 6" id="KW-0326">Glycosidase</keyword>
<organism evidence="9 10">
    <name type="scientific">Aurantiacibacter zhengii</name>
    <dbReference type="NCBI Taxonomy" id="2307003"/>
    <lineage>
        <taxon>Bacteria</taxon>
        <taxon>Pseudomonadati</taxon>
        <taxon>Pseudomonadota</taxon>
        <taxon>Alphaproteobacteria</taxon>
        <taxon>Sphingomonadales</taxon>
        <taxon>Erythrobacteraceae</taxon>
        <taxon>Aurantiacibacter</taxon>
    </lineage>
</organism>
<feature type="site" description="Important for catalytic activity, responsible for pKa modulation of the active site Glu and correct orientation of both the proton donor and substrate" evidence="5">
    <location>
        <position position="164"/>
    </location>
</feature>
<dbReference type="RefSeq" id="WP_119586549.1">
    <property type="nucleotide sequence ID" value="NZ_CAWODQ010000022.1"/>
</dbReference>
<dbReference type="InterPro" id="IPR051795">
    <property type="entry name" value="Glycosyl_Hydrlase_43"/>
</dbReference>
<evidence type="ECO:0000313" key="9">
    <source>
        <dbReference type="EMBL" id="RIV86732.1"/>
    </source>
</evidence>
<evidence type="ECO:0000256" key="1">
    <source>
        <dbReference type="ARBA" id="ARBA00009865"/>
    </source>
</evidence>
<feature type="chain" id="PRO_5019111816" evidence="7">
    <location>
        <begin position="23"/>
        <end position="552"/>
    </location>
</feature>
<evidence type="ECO:0000256" key="6">
    <source>
        <dbReference type="RuleBase" id="RU361187"/>
    </source>
</evidence>
<dbReference type="PANTHER" id="PTHR42812">
    <property type="entry name" value="BETA-XYLOSIDASE"/>
    <property type="match status" value="1"/>
</dbReference>
<feature type="active site" description="Proton donor" evidence="4">
    <location>
        <position position="228"/>
    </location>
</feature>
<feature type="domain" description="Beta-xylosidase C-terminal Concanavalin A-like" evidence="8">
    <location>
        <begin position="367"/>
        <end position="549"/>
    </location>
</feature>
<dbReference type="InterPro" id="IPR041542">
    <property type="entry name" value="GH43_C2"/>
</dbReference>
<accession>A0A418NTA5</accession>
<keyword evidence="2 6" id="KW-0378">Hydrolase</keyword>
<proteinExistence type="inferred from homology"/>
<sequence>MRRAIGTMAATMAVAFGAPVSAAGEAVYDYVEYEALGESGDLAEGQYANPVLPGFHPDPSIVRVGDDFYAVTSTFSWFPGLPIFHSRDLVNWRLLGNAIDRPGQVDFSGLGTNRGLFAPAITHHDGKFWIVNTCIECGNNFVITAESAAGPWSDPVWLEFGGIDPSLYFEGDRAWIVYNDAPPGEPLYEGHRALWIQEFDQDAMQVLPERTLLVNGGVDLDEQPVWAEGPHIYKIDGWYYLLAAEGGTADQHSQTIYRSRNVDGPYEPGPINPILTQRDLPADRPDRVEATGHADMVKLDDGSWWGLFLATRPFAGQSTLLGRETFLLPVRWEDGWPYFLKPGEAVPMVTARPDLPASPGENWGNWRDDFDQLSLSPEWITLRSPDGGAAMLHDIERGTMRLEPGAASAGSLARPSFIGRRLRHHEAEITTQVDFTDGEPGNFAGMLAFMDEGHFLTAGIELSPQGNRIAVRLRKDPGDAEQGELVYSAPWDSTSAQLRLTLREGRATASWRASMQDEWNTSPEIDVEPLASVHAGLFTGLVVGPYALAGER</sequence>
<dbReference type="GO" id="GO:0005975">
    <property type="term" value="P:carbohydrate metabolic process"/>
    <property type="evidence" value="ECO:0007669"/>
    <property type="project" value="InterPro"/>
</dbReference>
<evidence type="ECO:0000259" key="8">
    <source>
        <dbReference type="Pfam" id="PF17851"/>
    </source>
</evidence>
<dbReference type="SUPFAM" id="SSF75005">
    <property type="entry name" value="Arabinanase/levansucrase/invertase"/>
    <property type="match status" value="1"/>
</dbReference>
<evidence type="ECO:0000256" key="3">
    <source>
        <dbReference type="ARBA" id="ARBA00023295"/>
    </source>
</evidence>
<evidence type="ECO:0000313" key="10">
    <source>
        <dbReference type="Proteomes" id="UP000286576"/>
    </source>
</evidence>
<dbReference type="InterPro" id="IPR006710">
    <property type="entry name" value="Glyco_hydro_43"/>
</dbReference>
<dbReference type="PANTHER" id="PTHR42812:SF12">
    <property type="entry name" value="BETA-XYLOSIDASE-RELATED"/>
    <property type="match status" value="1"/>
</dbReference>
<dbReference type="Pfam" id="PF17851">
    <property type="entry name" value="GH43_C2"/>
    <property type="match status" value="1"/>
</dbReference>
<dbReference type="Gene3D" id="2.115.10.20">
    <property type="entry name" value="Glycosyl hydrolase domain, family 43"/>
    <property type="match status" value="1"/>
</dbReference>
<name>A0A418NTA5_9SPHN</name>
<feature type="active site" description="Proton acceptor" evidence="4">
    <location>
        <position position="58"/>
    </location>
</feature>
<evidence type="ECO:0000256" key="7">
    <source>
        <dbReference type="SAM" id="SignalP"/>
    </source>
</evidence>
<dbReference type="Proteomes" id="UP000286576">
    <property type="component" value="Unassembled WGS sequence"/>
</dbReference>
<protein>
    <submittedName>
        <fullName evidence="9">Glycoside hydrolase family 43 protein</fullName>
    </submittedName>
</protein>
<keyword evidence="7" id="KW-0732">Signal</keyword>
<dbReference type="Gene3D" id="2.60.120.200">
    <property type="match status" value="1"/>
</dbReference>
<dbReference type="InterPro" id="IPR023296">
    <property type="entry name" value="Glyco_hydro_beta-prop_sf"/>
</dbReference>
<dbReference type="AlphaFoldDB" id="A0A418NTA5"/>
<dbReference type="GO" id="GO:0004553">
    <property type="term" value="F:hydrolase activity, hydrolyzing O-glycosyl compounds"/>
    <property type="evidence" value="ECO:0007669"/>
    <property type="project" value="InterPro"/>
</dbReference>